<dbReference type="SUPFAM" id="SSF47598">
    <property type="entry name" value="Ribbon-helix-helix"/>
    <property type="match status" value="1"/>
</dbReference>
<dbReference type="InterPro" id="IPR010985">
    <property type="entry name" value="Ribbon_hlx_hlx"/>
</dbReference>
<dbReference type="Proteomes" id="UP000584824">
    <property type="component" value="Unassembled WGS sequence"/>
</dbReference>
<sequence>MPMVTISISPEQVAHLRLAVECGAYASDSEAVRDALMMWCDARRRQSLPPVSPSRIAINRHAGKEGKDVAHLRVGDMLGSYSAGSLRG</sequence>
<protein>
    <submittedName>
        <fullName evidence="1">Arc/MetJ-type ribon-helix-helix transcriptional regulator</fullName>
    </submittedName>
</protein>
<name>A0A7W6K496_9HYPH</name>
<dbReference type="AlphaFoldDB" id="A0A7W6K496"/>
<proteinExistence type="predicted"/>
<evidence type="ECO:0000313" key="2">
    <source>
        <dbReference type="Proteomes" id="UP000584824"/>
    </source>
</evidence>
<keyword evidence="2" id="KW-1185">Reference proteome</keyword>
<organism evidence="1 2">
    <name type="scientific">Allorhizobium borbori</name>
    <dbReference type="NCBI Taxonomy" id="485907"/>
    <lineage>
        <taxon>Bacteria</taxon>
        <taxon>Pseudomonadati</taxon>
        <taxon>Pseudomonadota</taxon>
        <taxon>Alphaproteobacteria</taxon>
        <taxon>Hyphomicrobiales</taxon>
        <taxon>Rhizobiaceae</taxon>
        <taxon>Rhizobium/Agrobacterium group</taxon>
        <taxon>Allorhizobium</taxon>
    </lineage>
</organism>
<comment type="caution">
    <text evidence="1">The sequence shown here is derived from an EMBL/GenBank/DDBJ whole genome shotgun (WGS) entry which is preliminary data.</text>
</comment>
<reference evidence="1 2" key="1">
    <citation type="submission" date="2020-08" db="EMBL/GenBank/DDBJ databases">
        <title>Genomic Encyclopedia of Type Strains, Phase IV (KMG-IV): sequencing the most valuable type-strain genomes for metagenomic binning, comparative biology and taxonomic classification.</title>
        <authorList>
            <person name="Goeker M."/>
        </authorList>
    </citation>
    <scope>NUCLEOTIDE SEQUENCE [LARGE SCALE GENOMIC DNA]</scope>
    <source>
        <strain evidence="1 2">DSM 26385</strain>
    </source>
</reference>
<dbReference type="GO" id="GO:0006355">
    <property type="term" value="P:regulation of DNA-templated transcription"/>
    <property type="evidence" value="ECO:0007669"/>
    <property type="project" value="InterPro"/>
</dbReference>
<dbReference type="RefSeq" id="WP_183794025.1">
    <property type="nucleotide sequence ID" value="NZ_JACIDU010000015.1"/>
</dbReference>
<accession>A0A7W6K496</accession>
<evidence type="ECO:0000313" key="1">
    <source>
        <dbReference type="EMBL" id="MBB4104943.1"/>
    </source>
</evidence>
<dbReference type="EMBL" id="JACIDU010000015">
    <property type="protein sequence ID" value="MBB4104943.1"/>
    <property type="molecule type" value="Genomic_DNA"/>
</dbReference>
<gene>
    <name evidence="1" type="ORF">GGQ66_003525</name>
</gene>